<name>A0ABQ0XFF9_9LACO</name>
<dbReference type="EMBL" id="BKAB01000043">
    <property type="protein sequence ID" value="GEP24640.1"/>
    <property type="molecule type" value="Genomic_DNA"/>
</dbReference>
<protein>
    <recommendedName>
        <fullName evidence="3">Secreted protein</fullName>
    </recommendedName>
</protein>
<reference evidence="1 2" key="1">
    <citation type="submission" date="2019-07" db="EMBL/GenBank/DDBJ databases">
        <title>Whole genome shotgun sequence of Lactobacillus diolivorans NBRC 107869.</title>
        <authorList>
            <person name="Hosoyama A."/>
            <person name="Uohara A."/>
            <person name="Ohji S."/>
            <person name="Ichikawa N."/>
        </authorList>
    </citation>
    <scope>NUCLEOTIDE SEQUENCE [LARGE SCALE GENOMIC DNA]</scope>
    <source>
        <strain evidence="1 2">NBRC 107869</strain>
    </source>
</reference>
<evidence type="ECO:0008006" key="3">
    <source>
        <dbReference type="Google" id="ProtNLM"/>
    </source>
</evidence>
<evidence type="ECO:0000313" key="1">
    <source>
        <dbReference type="EMBL" id="GEP24640.1"/>
    </source>
</evidence>
<organism evidence="1 2">
    <name type="scientific">Lentilactobacillus diolivorans</name>
    <dbReference type="NCBI Taxonomy" id="179838"/>
    <lineage>
        <taxon>Bacteria</taxon>
        <taxon>Bacillati</taxon>
        <taxon>Bacillota</taxon>
        <taxon>Bacilli</taxon>
        <taxon>Lactobacillales</taxon>
        <taxon>Lactobacillaceae</taxon>
        <taxon>Lentilactobacillus</taxon>
    </lineage>
</organism>
<proteinExistence type="predicted"/>
<keyword evidence="2" id="KW-1185">Reference proteome</keyword>
<gene>
    <name evidence="1" type="ORF">LDI01_22330</name>
</gene>
<accession>A0ABQ0XFF9</accession>
<dbReference type="Proteomes" id="UP000321409">
    <property type="component" value="Unassembled WGS sequence"/>
</dbReference>
<evidence type="ECO:0000313" key="2">
    <source>
        <dbReference type="Proteomes" id="UP000321409"/>
    </source>
</evidence>
<sequence>MAVKGSVRTRVAIKIAIFFKIMAPPLINLTRVYNIAKMHVKTSFFDKLVNDCFHQSECFVKILIQFVQSGDSKY</sequence>
<comment type="caution">
    <text evidence="1">The sequence shown here is derived from an EMBL/GenBank/DDBJ whole genome shotgun (WGS) entry which is preliminary data.</text>
</comment>